<dbReference type="Pfam" id="PF00563">
    <property type="entry name" value="EAL"/>
    <property type="match status" value="1"/>
</dbReference>
<reference evidence="2 3" key="1">
    <citation type="submission" date="2019-02" db="EMBL/GenBank/DDBJ databases">
        <authorList>
            <person name="Feng G."/>
        </authorList>
    </citation>
    <scope>NUCLEOTIDE SEQUENCE [LARGE SCALE GENOMIC DNA]</scope>
    <source>
        <strain evidence="2 3">CCTCC AB 2011146</strain>
    </source>
</reference>
<dbReference type="InterPro" id="IPR050706">
    <property type="entry name" value="Cyclic-di-GMP_PDE-like"/>
</dbReference>
<sequence length="447" mass="49798">MMTNVLASGPGIGSPAFSFDRNFLRSGDLLLALRINNFCHIEAVYGQRVATAAAMEIRDALERWVPGTQAHLSRDDLIEAAVPLSSRNRQLALATMIESLCMGFMLHPLLVEEHKFHVSVSAGYAQIIEIYTPENAVALLEECHDMLRATWSAPEFNAAWGKEWKAGYRTDMASAVTFLNQIDRGETFLAWQPIVKADKKGTILYYEALLRISSEDGTHISCGQAIRCLERLGLSRVLDRHCVSAVLDQLEDDPIVCLGVNVSAQNASFHLNGQDAFWNELRKRLAENRSLGPRLVIEITESWPASSQKDLSDFVRTLSRFGCRIAIDDFGSGHNGLRQLLTLKPDIVKLDSFFMRTAGETEQTRNTFRHALGLARSLVPLVIVEGVETAAHEQMAREEGATWLQGFQLSHPSLVRGWLDASYRDCVQALLDFKAHFKRPCDDSPAA</sequence>
<dbReference type="CDD" id="cd01948">
    <property type="entry name" value="EAL"/>
    <property type="match status" value="1"/>
</dbReference>
<dbReference type="SMART" id="SM00052">
    <property type="entry name" value="EAL"/>
    <property type="match status" value="1"/>
</dbReference>
<dbReference type="Proteomes" id="UP000291572">
    <property type="component" value="Unassembled WGS sequence"/>
</dbReference>
<dbReference type="InterPro" id="IPR035919">
    <property type="entry name" value="EAL_sf"/>
</dbReference>
<organism evidence="2 3">
    <name type="scientific">Sphingobium cupriresistens</name>
    <dbReference type="NCBI Taxonomy" id="1132417"/>
    <lineage>
        <taxon>Bacteria</taxon>
        <taxon>Pseudomonadati</taxon>
        <taxon>Pseudomonadota</taxon>
        <taxon>Alphaproteobacteria</taxon>
        <taxon>Sphingomonadales</taxon>
        <taxon>Sphingomonadaceae</taxon>
        <taxon>Sphingobium</taxon>
    </lineage>
</organism>
<feature type="domain" description="EAL" evidence="1">
    <location>
        <begin position="171"/>
        <end position="426"/>
    </location>
</feature>
<dbReference type="OrthoDB" id="23692at2"/>
<dbReference type="SUPFAM" id="SSF141868">
    <property type="entry name" value="EAL domain-like"/>
    <property type="match status" value="1"/>
</dbReference>
<proteinExistence type="predicted"/>
<dbReference type="PANTHER" id="PTHR33121:SF23">
    <property type="entry name" value="CYCLIC DI-GMP PHOSPHODIESTERASE PDEB"/>
    <property type="match status" value="1"/>
</dbReference>
<protein>
    <submittedName>
        <fullName evidence="2">EAL domain-containing protein</fullName>
    </submittedName>
</protein>
<name>A0A8G1ZE18_9SPHN</name>
<dbReference type="InterPro" id="IPR001633">
    <property type="entry name" value="EAL_dom"/>
</dbReference>
<comment type="caution">
    <text evidence="2">The sequence shown here is derived from an EMBL/GenBank/DDBJ whole genome shotgun (WGS) entry which is preliminary data.</text>
</comment>
<evidence type="ECO:0000313" key="2">
    <source>
        <dbReference type="EMBL" id="RYM05607.1"/>
    </source>
</evidence>
<dbReference type="PROSITE" id="PS50883">
    <property type="entry name" value="EAL"/>
    <property type="match status" value="1"/>
</dbReference>
<gene>
    <name evidence="2" type="ORF">EWH12_21005</name>
</gene>
<dbReference type="PANTHER" id="PTHR33121">
    <property type="entry name" value="CYCLIC DI-GMP PHOSPHODIESTERASE PDEF"/>
    <property type="match status" value="1"/>
</dbReference>
<dbReference type="EMBL" id="SEOO01000073">
    <property type="protein sequence ID" value="RYM05607.1"/>
    <property type="molecule type" value="Genomic_DNA"/>
</dbReference>
<dbReference type="RefSeq" id="WP_129927729.1">
    <property type="nucleotide sequence ID" value="NZ_SEOO01000073.1"/>
</dbReference>
<evidence type="ECO:0000313" key="3">
    <source>
        <dbReference type="Proteomes" id="UP000291572"/>
    </source>
</evidence>
<accession>A0A8G1ZE18</accession>
<evidence type="ECO:0000259" key="1">
    <source>
        <dbReference type="PROSITE" id="PS50883"/>
    </source>
</evidence>
<dbReference type="GO" id="GO:0071111">
    <property type="term" value="F:cyclic-guanylate-specific phosphodiesterase activity"/>
    <property type="evidence" value="ECO:0007669"/>
    <property type="project" value="InterPro"/>
</dbReference>
<dbReference type="Gene3D" id="3.20.20.450">
    <property type="entry name" value="EAL domain"/>
    <property type="match status" value="1"/>
</dbReference>
<dbReference type="AlphaFoldDB" id="A0A8G1ZE18"/>